<keyword evidence="2" id="KW-1278">Translocase</keyword>
<dbReference type="Pfam" id="PF00346">
    <property type="entry name" value="Complex1_49kDa"/>
    <property type="match status" value="1"/>
</dbReference>
<evidence type="ECO:0000259" key="4">
    <source>
        <dbReference type="Pfam" id="PF00346"/>
    </source>
</evidence>
<protein>
    <submittedName>
        <fullName evidence="5">NAD(P)H-quinone oxidoreductase subunit H family protein</fullName>
    </submittedName>
</protein>
<dbReference type="RefSeq" id="WP_002549660.1">
    <property type="nucleotide sequence ID" value="NZ_AFUN01000034.1"/>
</dbReference>
<dbReference type="OrthoDB" id="9801496at2"/>
<feature type="region of interest" description="Disordered" evidence="3">
    <location>
        <begin position="21"/>
        <end position="41"/>
    </location>
</feature>
<dbReference type="InterPro" id="IPR014029">
    <property type="entry name" value="NADH_UbQ_OxRdtase_49kDa_CS"/>
</dbReference>
<dbReference type="EMBL" id="AFUN01000034">
    <property type="protein sequence ID" value="EGR96868.1"/>
    <property type="molecule type" value="Genomic_DNA"/>
</dbReference>
<dbReference type="GO" id="GO:0048038">
    <property type="term" value="F:quinone binding"/>
    <property type="evidence" value="ECO:0007669"/>
    <property type="project" value="InterPro"/>
</dbReference>
<evidence type="ECO:0000313" key="6">
    <source>
        <dbReference type="Proteomes" id="UP000007832"/>
    </source>
</evidence>
<dbReference type="Proteomes" id="UP000007832">
    <property type="component" value="Unassembled WGS sequence"/>
</dbReference>
<keyword evidence="1" id="KW-0560">Oxidoreductase</keyword>
<name>F9NVW1_9ACTN</name>
<evidence type="ECO:0000256" key="2">
    <source>
        <dbReference type="RuleBase" id="RU003685"/>
    </source>
</evidence>
<proteinExistence type="inferred from homology"/>
<dbReference type="Gene3D" id="1.10.645.10">
    <property type="entry name" value="Cytochrome-c3 Hydrogenase, chain B"/>
    <property type="match status" value="1"/>
</dbReference>
<sequence>MRHPQDVFSAPRKILFVVGSMPLTHPRQSPDDDSGGGYEVTRLDLGRLHPSRPGLVTIATTVDDGLITSSRINIGNLHRGDEKLFEVRDYRQIPMLASRHDWTAPFIGETGAAHAIEEAMGITIPTRVAWIRTLLAEFSRITSHLIFLSWVGHHCDDTDLENSIATTIENARRVWQRCSGNRIHPMITRIGGLRIYPVSEWQPALGTWLDEADALVPRLHTALGAATGVRGVAVIPADMIDRYGLSGPVSRASGVDLDTRRRAAVYNELSWPDVATDSQGDAYSRLTTLCNDAIVSSSLCRQILDRLPSVDGPLETRLPTAIKAPRGRTWTTMEAPWGRAGYLLESRGGTTPWRMALRTPTFANVQVLEAVLPGTRVDDVTAAIASLGWTLGDLDK</sequence>
<comment type="similarity">
    <text evidence="2">Belongs to the complex I 49 kDa subunit family.</text>
</comment>
<dbReference type="eggNOG" id="COG0649">
    <property type="taxonomic scope" value="Bacteria"/>
</dbReference>
<dbReference type="InterPro" id="IPR001135">
    <property type="entry name" value="NADH_Q_OxRdtase_suD"/>
</dbReference>
<evidence type="ECO:0000256" key="3">
    <source>
        <dbReference type="SAM" id="MobiDB-lite"/>
    </source>
</evidence>
<comment type="caution">
    <text evidence="5">The sequence shown here is derived from an EMBL/GenBank/DDBJ whole genome shotgun (WGS) entry which is preliminary data.</text>
</comment>
<evidence type="ECO:0000313" key="5">
    <source>
        <dbReference type="EMBL" id="EGR96868.1"/>
    </source>
</evidence>
<organism evidence="5 6">
    <name type="scientific">[Propionibacterium] namnetense SK182B-JCVI</name>
    <dbReference type="NCBI Taxonomy" id="1051006"/>
    <lineage>
        <taxon>Bacteria</taxon>
        <taxon>Bacillati</taxon>
        <taxon>Actinomycetota</taxon>
        <taxon>Actinomycetes</taxon>
        <taxon>Propionibacteriales</taxon>
        <taxon>Propionibacteriaceae</taxon>
        <taxon>Cutibacterium</taxon>
    </lineage>
</organism>
<keyword evidence="2" id="KW-0520">NAD</keyword>
<dbReference type="PROSITE" id="PS00535">
    <property type="entry name" value="COMPLEX1_49K"/>
    <property type="match status" value="1"/>
</dbReference>
<feature type="domain" description="NADH-quinone oxidoreductase subunit D" evidence="4">
    <location>
        <begin position="169"/>
        <end position="396"/>
    </location>
</feature>
<accession>F9NVW1</accession>
<dbReference type="GO" id="GO:0016651">
    <property type="term" value="F:oxidoreductase activity, acting on NAD(P)H"/>
    <property type="evidence" value="ECO:0007669"/>
    <property type="project" value="InterPro"/>
</dbReference>
<dbReference type="SUPFAM" id="SSF56762">
    <property type="entry name" value="HydB/Nqo4-like"/>
    <property type="match status" value="1"/>
</dbReference>
<dbReference type="InterPro" id="IPR052197">
    <property type="entry name" value="ComplexI_49kDa-like"/>
</dbReference>
<dbReference type="PATRIC" id="fig|1051006.4.peg.1313"/>
<dbReference type="PANTHER" id="PTHR43485:SF1">
    <property type="entry name" value="FORMATE HYDROGENLYASE SUBUNIT 5-RELATED"/>
    <property type="match status" value="1"/>
</dbReference>
<reference evidence="5 6" key="1">
    <citation type="submission" date="2011-07" db="EMBL/GenBank/DDBJ databases">
        <title>Genome Sequence of Propionibacterium acnes SK182B-JCVI.</title>
        <authorList>
            <person name="Durkin A.S."/>
            <person name="Madupu R."/>
            <person name="Hostetler J."/>
            <person name="Radune D."/>
            <person name="Torralba M."/>
            <person name="Methe B."/>
            <person name="Sutton G."/>
            <person name="Strausberg R.L."/>
            <person name="Nelson K.E."/>
        </authorList>
    </citation>
    <scope>NUCLEOTIDE SEQUENCE [LARGE SCALE GENOMIC DNA]</scope>
    <source>
        <strain evidence="5 6">SK182B-JCVI</strain>
    </source>
</reference>
<evidence type="ECO:0000256" key="1">
    <source>
        <dbReference type="ARBA" id="ARBA00023002"/>
    </source>
</evidence>
<dbReference type="STRING" id="1574624.GCA_001642025_01838"/>
<dbReference type="GO" id="GO:0051287">
    <property type="term" value="F:NAD binding"/>
    <property type="evidence" value="ECO:0007669"/>
    <property type="project" value="InterPro"/>
</dbReference>
<dbReference type="AlphaFoldDB" id="F9NVW1"/>
<keyword evidence="2" id="KW-0813">Transport</keyword>
<dbReference type="InterPro" id="IPR029014">
    <property type="entry name" value="NiFe-Hase_large"/>
</dbReference>
<dbReference type="PANTHER" id="PTHR43485">
    <property type="entry name" value="HYDROGENASE-4 COMPONENT G"/>
    <property type="match status" value="1"/>
</dbReference>
<gene>
    <name evidence="5" type="ORF">HMPREF1162_1692</name>
</gene>